<dbReference type="GO" id="GO:0046872">
    <property type="term" value="F:metal ion binding"/>
    <property type="evidence" value="ECO:0007669"/>
    <property type="project" value="UniProtKB-KW"/>
</dbReference>
<dbReference type="Pfam" id="PF01866">
    <property type="entry name" value="Diphthamide_syn"/>
    <property type="match status" value="1"/>
</dbReference>
<gene>
    <name evidence="11" type="ORF">TMSB3V08_LOCUS7580</name>
</gene>
<proteinExistence type="inferred from homology"/>
<dbReference type="PANTHER" id="PTHR10762">
    <property type="entry name" value="DIPHTHAMIDE BIOSYNTHESIS PROTEIN"/>
    <property type="match status" value="1"/>
</dbReference>
<dbReference type="InterPro" id="IPR042265">
    <property type="entry name" value="DPH1/DPH2_3"/>
</dbReference>
<dbReference type="SFLD" id="SFLDF00408">
    <property type="entry name" value="Diphthamide_biosynthesis_famil"/>
    <property type="match status" value="1"/>
</dbReference>
<name>A0A7R9EBE4_9NEOP</name>
<evidence type="ECO:0000256" key="7">
    <source>
        <dbReference type="ARBA" id="ARBA00023014"/>
    </source>
</evidence>
<dbReference type="PANTHER" id="PTHR10762:SF2">
    <property type="entry name" value="2-(3-AMINO-3-CARBOXYPROPYL)HISTIDINE SYNTHASE SUBUNIT 2"/>
    <property type="match status" value="1"/>
</dbReference>
<evidence type="ECO:0000256" key="1">
    <source>
        <dbReference type="ARBA" id="ARBA00001966"/>
    </source>
</evidence>
<evidence type="ECO:0000256" key="3">
    <source>
        <dbReference type="ARBA" id="ARBA00006179"/>
    </source>
</evidence>
<sequence>MNLKVFELIVILALGTVRRVQGHPLAIKYIVNMFGFSSNETVSITKKVEIKDTLTLTPIESIAQVYELDRCTSWIQDKCVNKVCLQFPDALLGDSVEVALSLGKRIGRQVYILGDTSCCVDEVAAQHVGADAVIHFGHSCLSPTSRLPVLYVFRKSSLDVPHFVTCFKDTFPDTSERILLLYDVSYAHYMGEVSNLLMSAFRGCVLLSTGEVSNLLMSAFRGLCVSRLRVDQQDGGAGRTSLLAEGSQERDYHLVYVGQDGPMLTNLALGSISRHVTAEMTNSWCYIPSQKGRSLRVYDPNSRSPDLRLYDGGKSRFLMRRLYLVERIKDARILGIVIGTLGVSEYLGAVERVKQLAARRGKKCYIFAVGKPNVAKLANFPEVEVFVLIACPENTLVDSKEFFRPLVTLYEVELACQDRPWSERYVVDFRELLPGGPHHAEIEDSPTDPDTPDMSLITGQLRYLGDQLEDSSPDTVALRADMTMSRGAESLASRSWQGLEQKLGQTEVRLAERGRSGLPRGYTDEGEV</sequence>
<evidence type="ECO:0000313" key="11">
    <source>
        <dbReference type="EMBL" id="CAD7430831.1"/>
    </source>
</evidence>
<dbReference type="FunFam" id="3.40.50.11840:FF:000002">
    <property type="entry name" value="2-(3-amino-3-carboxypropyl)histidine synthase subunit 2"/>
    <property type="match status" value="1"/>
</dbReference>
<dbReference type="Gene3D" id="3.40.50.11840">
    <property type="entry name" value="Diphthamide synthesis DPH1/DPH2 domain 1"/>
    <property type="match status" value="1"/>
</dbReference>
<dbReference type="InterPro" id="IPR042263">
    <property type="entry name" value="DPH1/DPH2_1"/>
</dbReference>
<evidence type="ECO:0000256" key="5">
    <source>
        <dbReference type="ARBA" id="ARBA00022723"/>
    </source>
</evidence>
<organism evidence="11">
    <name type="scientific">Timema monikensis</name>
    <dbReference type="NCBI Taxonomy" id="170555"/>
    <lineage>
        <taxon>Eukaryota</taxon>
        <taxon>Metazoa</taxon>
        <taxon>Ecdysozoa</taxon>
        <taxon>Arthropoda</taxon>
        <taxon>Hexapoda</taxon>
        <taxon>Insecta</taxon>
        <taxon>Pterygota</taxon>
        <taxon>Neoptera</taxon>
        <taxon>Polyneoptera</taxon>
        <taxon>Phasmatodea</taxon>
        <taxon>Timematodea</taxon>
        <taxon>Timematoidea</taxon>
        <taxon>Timematidae</taxon>
        <taxon>Timema</taxon>
    </lineage>
</organism>
<dbReference type="FunFam" id="3.40.50.11860:FF:000001">
    <property type="entry name" value="2-(3-amino-3-carboxypropyl)histidine synthase subunit 2"/>
    <property type="match status" value="1"/>
</dbReference>
<dbReference type="GO" id="GO:0051536">
    <property type="term" value="F:iron-sulfur cluster binding"/>
    <property type="evidence" value="ECO:0007669"/>
    <property type="project" value="UniProtKB-KW"/>
</dbReference>
<keyword evidence="5 9" id="KW-0479">Metal-binding</keyword>
<keyword evidence="6 9" id="KW-0408">Iron</keyword>
<evidence type="ECO:0000256" key="8">
    <source>
        <dbReference type="ARBA" id="ARBA00045159"/>
    </source>
</evidence>
<dbReference type="SFLD" id="SFLDS00032">
    <property type="entry name" value="Radical_SAM_3-amino-3-carboxyp"/>
    <property type="match status" value="1"/>
</dbReference>
<dbReference type="GO" id="GO:0017183">
    <property type="term" value="P:protein histidyl modification to diphthamide"/>
    <property type="evidence" value="ECO:0007669"/>
    <property type="project" value="UniProtKB-UniPathway"/>
</dbReference>
<dbReference type="SFLD" id="SFLDG01121">
    <property type="entry name" value="Diphthamide_biosynthesis"/>
    <property type="match status" value="1"/>
</dbReference>
<dbReference type="Gene3D" id="3.40.50.11860">
    <property type="entry name" value="Diphthamide synthesis DPH1/DPH2 domain 3"/>
    <property type="match status" value="1"/>
</dbReference>
<feature type="signal peptide" evidence="10">
    <location>
        <begin position="1"/>
        <end position="22"/>
    </location>
</feature>
<comment type="similarity">
    <text evidence="3 9">Belongs to the DPH1/DPH2 family. DPH2 subfamily.</text>
</comment>
<dbReference type="UniPathway" id="UPA00559"/>
<evidence type="ECO:0000256" key="2">
    <source>
        <dbReference type="ARBA" id="ARBA00005156"/>
    </source>
</evidence>
<evidence type="ECO:0000256" key="10">
    <source>
        <dbReference type="SAM" id="SignalP"/>
    </source>
</evidence>
<comment type="function">
    <text evidence="8 9">Required for the first step of diphthamide biosynthesis, a post-translational modification of histidine which occurs in elongation factor 2. DPH1 and DPH2 transfer a 3-amino-3-carboxypropyl (ACP) group from S-adenosyl-L-methionine (SAM) to a histidine residue, the reaction is assisted by a reduction system comprising DPH3 and a NADH-dependent reductase. Facilitates the reduction of the catalytic iron-sulfur cluster found in the DPH1 subunit.</text>
</comment>
<keyword evidence="10" id="KW-0732">Signal</keyword>
<keyword evidence="7 9" id="KW-0411">Iron-sulfur</keyword>
<comment type="cofactor">
    <cofactor evidence="1">
        <name>[4Fe-4S] cluster</name>
        <dbReference type="ChEBI" id="CHEBI:49883"/>
    </cofactor>
</comment>
<dbReference type="NCBIfam" id="TIGR00272">
    <property type="entry name" value="DPH2"/>
    <property type="match status" value="1"/>
</dbReference>
<feature type="chain" id="PRO_5030540004" description="2-(3-amino-3-carboxypropyl)histidine synthase subunit 2" evidence="10">
    <location>
        <begin position="23"/>
        <end position="528"/>
    </location>
</feature>
<comment type="pathway">
    <text evidence="2 9">Protein modification; peptidyl-diphthamide biosynthesis.</text>
</comment>
<protein>
    <recommendedName>
        <fullName evidence="4 9">2-(3-amino-3-carboxypropyl)histidine synthase subunit 2</fullName>
    </recommendedName>
</protein>
<dbReference type="NCBIfam" id="TIGR00322">
    <property type="entry name" value="diphth2_R"/>
    <property type="match status" value="1"/>
</dbReference>
<reference evidence="11" key="1">
    <citation type="submission" date="2020-11" db="EMBL/GenBank/DDBJ databases">
        <authorList>
            <person name="Tran Van P."/>
        </authorList>
    </citation>
    <scope>NUCLEOTIDE SEQUENCE</scope>
</reference>
<evidence type="ECO:0000256" key="9">
    <source>
        <dbReference type="RuleBase" id="RU364133"/>
    </source>
</evidence>
<dbReference type="AlphaFoldDB" id="A0A7R9EBE4"/>
<accession>A0A7R9EBE4</accession>
<dbReference type="InterPro" id="IPR016435">
    <property type="entry name" value="DPH1/DPH2"/>
</dbReference>
<dbReference type="InterPro" id="IPR010014">
    <property type="entry name" value="DHP2"/>
</dbReference>
<evidence type="ECO:0000256" key="4">
    <source>
        <dbReference type="ARBA" id="ARBA00021914"/>
    </source>
</evidence>
<evidence type="ECO:0000256" key="6">
    <source>
        <dbReference type="ARBA" id="ARBA00023004"/>
    </source>
</evidence>
<dbReference type="EMBL" id="OB794673">
    <property type="protein sequence ID" value="CAD7430831.1"/>
    <property type="molecule type" value="Genomic_DNA"/>
</dbReference>
<dbReference type="GO" id="GO:0090560">
    <property type="term" value="F:2-(3-amino-3-carboxypropyl)histidine synthase activity"/>
    <property type="evidence" value="ECO:0007669"/>
    <property type="project" value="InterPro"/>
</dbReference>